<comment type="caution">
    <text evidence="2">The sequence shown here is derived from an EMBL/GenBank/DDBJ whole genome shotgun (WGS) entry which is preliminary data.</text>
</comment>
<evidence type="ECO:0000313" key="2">
    <source>
        <dbReference type="EMBL" id="PVY62214.1"/>
    </source>
</evidence>
<evidence type="ECO:0000256" key="1">
    <source>
        <dbReference type="SAM" id="MobiDB-lite"/>
    </source>
</evidence>
<evidence type="ECO:0000313" key="3">
    <source>
        <dbReference type="Proteomes" id="UP000246145"/>
    </source>
</evidence>
<dbReference type="OrthoDB" id="9033321at2"/>
<gene>
    <name evidence="2" type="ORF">C7440_1707</name>
</gene>
<feature type="region of interest" description="Disordered" evidence="1">
    <location>
        <begin position="49"/>
        <end position="73"/>
    </location>
</feature>
<organism evidence="2 3">
    <name type="scientific">Pusillimonas noertemannii</name>
    <dbReference type="NCBI Taxonomy" id="305977"/>
    <lineage>
        <taxon>Bacteria</taxon>
        <taxon>Pseudomonadati</taxon>
        <taxon>Pseudomonadota</taxon>
        <taxon>Betaproteobacteria</taxon>
        <taxon>Burkholderiales</taxon>
        <taxon>Alcaligenaceae</taxon>
        <taxon>Pusillimonas</taxon>
    </lineage>
</organism>
<dbReference type="Proteomes" id="UP000246145">
    <property type="component" value="Unassembled WGS sequence"/>
</dbReference>
<protein>
    <submittedName>
        <fullName evidence="2">Uncharacterized protein</fullName>
    </submittedName>
</protein>
<dbReference type="EMBL" id="QEKO01000002">
    <property type="protein sequence ID" value="PVY62214.1"/>
    <property type="molecule type" value="Genomic_DNA"/>
</dbReference>
<feature type="compositionally biased region" description="Polar residues" evidence="1">
    <location>
        <begin position="62"/>
        <end position="73"/>
    </location>
</feature>
<keyword evidence="3" id="KW-1185">Reference proteome</keyword>
<accession>A0A2U1CMI6</accession>
<sequence>MAGKTVTVKCKACQSPFEARVADRRRGWGRFCSKSCKAIHQERRSGQYRDWLNGADPDHNPEFSNAHQFDNCE</sequence>
<reference evidence="2 3" key="1">
    <citation type="submission" date="2018-04" db="EMBL/GenBank/DDBJ databases">
        <title>Genomic Encyclopedia of Type Strains, Phase IV (KMG-IV): sequencing the most valuable type-strain genomes for metagenomic binning, comparative biology and taxonomic classification.</title>
        <authorList>
            <person name="Goeker M."/>
        </authorList>
    </citation>
    <scope>NUCLEOTIDE SEQUENCE [LARGE SCALE GENOMIC DNA]</scope>
    <source>
        <strain evidence="2 3">DSM 10065</strain>
    </source>
</reference>
<name>A0A2U1CMI6_9BURK</name>
<proteinExistence type="predicted"/>
<dbReference type="AlphaFoldDB" id="A0A2U1CMI6"/>